<sequence length="54" mass="5657">MVVCPECEEGLALPAGSRKGEILDCSGCASELEILALDPVLVALAPEVEEDWGE</sequence>
<dbReference type="Pfam" id="PF21344">
    <property type="entry name" value="Zn_ribbon_LysW"/>
    <property type="match status" value="1"/>
</dbReference>
<dbReference type="RefSeq" id="WP_164584908.1">
    <property type="nucleotide sequence ID" value="NZ_BAABKC010000112.1"/>
</dbReference>
<gene>
    <name evidence="1" type="primary">lysW</name>
    <name evidence="1" type="ORF">GCM10023336_63160</name>
</gene>
<organism evidence="1 2">
    <name type="scientific">Streptomyces similanensis</name>
    <dbReference type="NCBI Taxonomy" id="1274988"/>
    <lineage>
        <taxon>Bacteria</taxon>
        <taxon>Bacillati</taxon>
        <taxon>Actinomycetota</taxon>
        <taxon>Actinomycetes</taxon>
        <taxon>Kitasatosporales</taxon>
        <taxon>Streptomycetaceae</taxon>
        <taxon>Streptomyces</taxon>
    </lineage>
</organism>
<protein>
    <submittedName>
        <fullName evidence="1">Lysine biosynthesis protein LysW</fullName>
    </submittedName>
</protein>
<keyword evidence="2" id="KW-1185">Reference proteome</keyword>
<reference evidence="2" key="1">
    <citation type="journal article" date="2019" name="Int. J. Syst. Evol. Microbiol.">
        <title>The Global Catalogue of Microorganisms (GCM) 10K type strain sequencing project: providing services to taxonomists for standard genome sequencing and annotation.</title>
        <authorList>
            <consortium name="The Broad Institute Genomics Platform"/>
            <consortium name="The Broad Institute Genome Sequencing Center for Infectious Disease"/>
            <person name="Wu L."/>
            <person name="Ma J."/>
        </authorList>
    </citation>
    <scope>NUCLEOTIDE SEQUENCE [LARGE SCALE GENOMIC DNA]</scope>
    <source>
        <strain evidence="2">JCM 18410</strain>
    </source>
</reference>
<dbReference type="Gene3D" id="2.20.28.160">
    <property type="match status" value="1"/>
</dbReference>
<dbReference type="Proteomes" id="UP001500124">
    <property type="component" value="Unassembled WGS sequence"/>
</dbReference>
<name>A0ABP9LAY4_9ACTN</name>
<accession>A0ABP9LAY4</accession>
<evidence type="ECO:0000313" key="1">
    <source>
        <dbReference type="EMBL" id="GAA5074770.1"/>
    </source>
</evidence>
<evidence type="ECO:0000313" key="2">
    <source>
        <dbReference type="Proteomes" id="UP001500124"/>
    </source>
</evidence>
<proteinExistence type="predicted"/>
<dbReference type="InterPro" id="IPR005906">
    <property type="entry name" value="LysW"/>
</dbReference>
<comment type="caution">
    <text evidence="1">The sequence shown here is derived from an EMBL/GenBank/DDBJ whole genome shotgun (WGS) entry which is preliminary data.</text>
</comment>
<dbReference type="EMBL" id="BAABKC010000112">
    <property type="protein sequence ID" value="GAA5074770.1"/>
    <property type="molecule type" value="Genomic_DNA"/>
</dbReference>